<dbReference type="InterPro" id="IPR029058">
    <property type="entry name" value="AB_hydrolase_fold"/>
</dbReference>
<dbReference type="PANTHER" id="PTHR43139">
    <property type="entry name" value="SI:DKEY-122A22.2"/>
    <property type="match status" value="1"/>
</dbReference>
<proteinExistence type="predicted"/>
<gene>
    <name evidence="2" type="ORF">Nepgr_015230</name>
</gene>
<dbReference type="SUPFAM" id="SSF53474">
    <property type="entry name" value="alpha/beta-Hydrolases"/>
    <property type="match status" value="1"/>
</dbReference>
<dbReference type="InterPro" id="IPR000639">
    <property type="entry name" value="Epox_hydrolase-like"/>
</dbReference>
<dbReference type="InterPro" id="IPR052370">
    <property type="entry name" value="Meta-cleavage_hydrolase"/>
</dbReference>
<dbReference type="PANTHER" id="PTHR43139:SF52">
    <property type="entry name" value="SI:DKEY-122A22.2"/>
    <property type="match status" value="1"/>
</dbReference>
<dbReference type="Gene3D" id="3.40.50.1820">
    <property type="entry name" value="alpha/beta hydrolase"/>
    <property type="match status" value="1"/>
</dbReference>
<organism evidence="2 3">
    <name type="scientific">Nepenthes gracilis</name>
    <name type="common">Slender pitcher plant</name>
    <dbReference type="NCBI Taxonomy" id="150966"/>
    <lineage>
        <taxon>Eukaryota</taxon>
        <taxon>Viridiplantae</taxon>
        <taxon>Streptophyta</taxon>
        <taxon>Embryophyta</taxon>
        <taxon>Tracheophyta</taxon>
        <taxon>Spermatophyta</taxon>
        <taxon>Magnoliopsida</taxon>
        <taxon>eudicotyledons</taxon>
        <taxon>Gunneridae</taxon>
        <taxon>Pentapetalae</taxon>
        <taxon>Caryophyllales</taxon>
        <taxon>Nepenthaceae</taxon>
        <taxon>Nepenthes</taxon>
    </lineage>
</organism>
<dbReference type="EMBL" id="BSYO01000012">
    <property type="protein sequence ID" value="GMH13389.1"/>
    <property type="molecule type" value="Genomic_DNA"/>
</dbReference>
<dbReference type="Pfam" id="PF00561">
    <property type="entry name" value="Abhydrolase_1"/>
    <property type="match status" value="1"/>
</dbReference>
<dbReference type="PRINTS" id="PR00111">
    <property type="entry name" value="ABHYDROLASE"/>
</dbReference>
<comment type="caution">
    <text evidence="2">The sequence shown here is derived from an EMBL/GenBank/DDBJ whole genome shotgun (WGS) entry which is preliminary data.</text>
</comment>
<accession>A0AAD3SME4</accession>
<evidence type="ECO:0000259" key="1">
    <source>
        <dbReference type="Pfam" id="PF00561"/>
    </source>
</evidence>
<name>A0AAD3SME4_NEPGR</name>
<sequence length="302" mass="34326">MVASCFSPTSVYECYLRRCFSAAGLSSQRTSIDNETTIHFWGPKPNRSSANKPSLLLIHGFGPVSLWQWHPQVHFLSSHFHLYVPDLIFFGDSTTDSFERSEIFQAKSISKLMDKLGVVRYSIIGTSYGGFVAYHMAAMWPERVDKVVVASSAINKTRHDNAELVKRAGVENIDDLLLPETTEQLRTLLRLVLFRRRVFLPDCLLNDILNNLYKKNKDRKSELLRGITFGRDGHHANITPLCQDVLLVWGDHDQIFPYEKAFGLKELLGAKTRMEVIKNTGHAPQLEKPKEFNNIVGKFLCG</sequence>
<evidence type="ECO:0000313" key="2">
    <source>
        <dbReference type="EMBL" id="GMH13389.1"/>
    </source>
</evidence>
<dbReference type="Proteomes" id="UP001279734">
    <property type="component" value="Unassembled WGS sequence"/>
</dbReference>
<feature type="domain" description="AB hydrolase-1" evidence="1">
    <location>
        <begin position="53"/>
        <end position="289"/>
    </location>
</feature>
<evidence type="ECO:0000313" key="3">
    <source>
        <dbReference type="Proteomes" id="UP001279734"/>
    </source>
</evidence>
<dbReference type="AlphaFoldDB" id="A0AAD3SME4"/>
<keyword evidence="3" id="KW-1185">Reference proteome</keyword>
<dbReference type="InterPro" id="IPR000073">
    <property type="entry name" value="AB_hydrolase_1"/>
</dbReference>
<dbReference type="GO" id="GO:0003824">
    <property type="term" value="F:catalytic activity"/>
    <property type="evidence" value="ECO:0007669"/>
    <property type="project" value="InterPro"/>
</dbReference>
<protein>
    <recommendedName>
        <fullName evidence="1">AB hydrolase-1 domain-containing protein</fullName>
    </recommendedName>
</protein>
<reference evidence="2" key="1">
    <citation type="submission" date="2023-05" db="EMBL/GenBank/DDBJ databases">
        <title>Nepenthes gracilis genome sequencing.</title>
        <authorList>
            <person name="Fukushima K."/>
        </authorList>
    </citation>
    <scope>NUCLEOTIDE SEQUENCE</scope>
    <source>
        <strain evidence="2">SING2019-196</strain>
    </source>
</reference>
<dbReference type="PRINTS" id="PR00412">
    <property type="entry name" value="EPOXHYDRLASE"/>
</dbReference>